<sequence>MSVCLGTRLTRAAANTLAATAFHTRHSTTSSPLTTAATLHGYAASQLLAARNAAAVYPDPFLTYAAAAAAANGTAERYQLPPTYAASAAYTAAAARSYAAAAAAAQANPTVASYMAATTGYGREFAEPYLGHSIGPVSGYGVTYRGAFNRFTPY</sequence>
<proteinExistence type="predicted"/>
<evidence type="ECO:0000313" key="1">
    <source>
        <dbReference type="EMBL" id="KAH9505863.1"/>
    </source>
</evidence>
<dbReference type="AlphaFoldDB" id="A0A922HQN7"/>
<accession>A0A922HQN7</accession>
<dbReference type="EMBL" id="ASGP02000005">
    <property type="protein sequence ID" value="KAH9505863.1"/>
    <property type="molecule type" value="Genomic_DNA"/>
</dbReference>
<comment type="caution">
    <text evidence="1">The sequence shown here is derived from an EMBL/GenBank/DDBJ whole genome shotgun (WGS) entry which is preliminary data.</text>
</comment>
<protein>
    <submittedName>
        <fullName evidence="1">Regulation of alternative mRNA splicing, via spliceosome</fullName>
    </submittedName>
</protein>
<dbReference type="Proteomes" id="UP000790347">
    <property type="component" value="Unassembled WGS sequence"/>
</dbReference>
<gene>
    <name evidence="1" type="primary">RBFOX2_1</name>
    <name evidence="1" type="ORF">DERF_010633</name>
</gene>
<evidence type="ECO:0000313" key="2">
    <source>
        <dbReference type="Proteomes" id="UP000790347"/>
    </source>
</evidence>
<organism evidence="1 2">
    <name type="scientific">Dermatophagoides farinae</name>
    <name type="common">American house dust mite</name>
    <dbReference type="NCBI Taxonomy" id="6954"/>
    <lineage>
        <taxon>Eukaryota</taxon>
        <taxon>Metazoa</taxon>
        <taxon>Ecdysozoa</taxon>
        <taxon>Arthropoda</taxon>
        <taxon>Chelicerata</taxon>
        <taxon>Arachnida</taxon>
        <taxon>Acari</taxon>
        <taxon>Acariformes</taxon>
        <taxon>Sarcoptiformes</taxon>
        <taxon>Astigmata</taxon>
        <taxon>Psoroptidia</taxon>
        <taxon>Analgoidea</taxon>
        <taxon>Pyroglyphidae</taxon>
        <taxon>Dermatophagoidinae</taxon>
        <taxon>Dermatophagoides</taxon>
    </lineage>
</organism>
<name>A0A922HQN7_DERFA</name>
<keyword evidence="2" id="KW-1185">Reference proteome</keyword>
<reference evidence="1" key="2">
    <citation type="journal article" date="2022" name="Res Sq">
        <title>Comparative Genomics Reveals Insights into the Divergent Evolution of Astigmatic Mites and Household Pest Adaptations.</title>
        <authorList>
            <person name="Xiong Q."/>
            <person name="Wan A.T.-Y."/>
            <person name="Liu X.-Y."/>
            <person name="Fung C.S.-H."/>
            <person name="Xiao X."/>
            <person name="Malainual N."/>
            <person name="Hou J."/>
            <person name="Wang L."/>
            <person name="Wang M."/>
            <person name="Yang K."/>
            <person name="Cui Y."/>
            <person name="Leung E."/>
            <person name="Nong W."/>
            <person name="Shin S.-K."/>
            <person name="Au S."/>
            <person name="Jeong K.Y."/>
            <person name="Chew F.T."/>
            <person name="Hui J."/>
            <person name="Leung T.F."/>
            <person name="Tungtrongchitr A."/>
            <person name="Zhong N."/>
            <person name="Liu Z."/>
            <person name="Tsui S."/>
        </authorList>
    </citation>
    <scope>NUCLEOTIDE SEQUENCE</scope>
    <source>
        <strain evidence="1">Derf</strain>
        <tissue evidence="1">Whole organism</tissue>
    </source>
</reference>
<reference evidence="1" key="1">
    <citation type="submission" date="2013-05" db="EMBL/GenBank/DDBJ databases">
        <authorList>
            <person name="Yim A.K.Y."/>
            <person name="Chan T.F."/>
            <person name="Ji K.M."/>
            <person name="Liu X.Y."/>
            <person name="Zhou J.W."/>
            <person name="Li R.Q."/>
            <person name="Yang K.Y."/>
            <person name="Li J."/>
            <person name="Li M."/>
            <person name="Law P.T.W."/>
            <person name="Wu Y.L."/>
            <person name="Cai Z.L."/>
            <person name="Qin H."/>
            <person name="Bao Y."/>
            <person name="Leung R.K.K."/>
            <person name="Ng P.K.S."/>
            <person name="Zou J."/>
            <person name="Zhong X.J."/>
            <person name="Ran P.X."/>
            <person name="Zhong N.S."/>
            <person name="Liu Z.G."/>
            <person name="Tsui S.K.W."/>
        </authorList>
    </citation>
    <scope>NUCLEOTIDE SEQUENCE</scope>
    <source>
        <strain evidence="1">Derf</strain>
        <tissue evidence="1">Whole organism</tissue>
    </source>
</reference>